<protein>
    <submittedName>
        <fullName evidence="3">Peptidoglycan DD-metalloendopeptidase family protein</fullName>
    </submittedName>
</protein>
<dbReference type="EMBL" id="JBHSZV010000004">
    <property type="protein sequence ID" value="MFC7060771.1"/>
    <property type="molecule type" value="Genomic_DNA"/>
</dbReference>
<evidence type="ECO:0000313" key="3">
    <source>
        <dbReference type="EMBL" id="MFC7060771.1"/>
    </source>
</evidence>
<sequence length="252" mass="28263">MKKIEHVRKNIADRKKKKITSSVKIPNQAKVFVPQDEEMHGYPPFVETNKGKHPISKKSYSLLGVQAVASLLLFAGVFISERASIAFAEEPRAWVSSQLQDEFPFAKVTAWYGDRFGDPLQLVEPKDEIETNQVAFPVNGVVTEPFENHGRGIIMSAEEGEKVKSVKEGTVIFAGNDPETKKTIIIQHKDDTNTIYGFLSTIDVHLYEHIPAQQTIATLNESGQEKNGFFFAIKKDQEYLDPIEVIKVDEGS</sequence>
<keyword evidence="1" id="KW-0812">Transmembrane</keyword>
<evidence type="ECO:0000256" key="1">
    <source>
        <dbReference type="SAM" id="Phobius"/>
    </source>
</evidence>
<keyword evidence="1" id="KW-0472">Membrane</keyword>
<evidence type="ECO:0000313" key="4">
    <source>
        <dbReference type="Proteomes" id="UP001596410"/>
    </source>
</evidence>
<dbReference type="Proteomes" id="UP001596410">
    <property type="component" value="Unassembled WGS sequence"/>
</dbReference>
<dbReference type="InterPro" id="IPR050570">
    <property type="entry name" value="Cell_wall_metabolism_enzyme"/>
</dbReference>
<keyword evidence="4" id="KW-1185">Reference proteome</keyword>
<dbReference type="RefSeq" id="WP_390216921.1">
    <property type="nucleotide sequence ID" value="NZ_JBHSZV010000004.1"/>
</dbReference>
<dbReference type="Pfam" id="PF01551">
    <property type="entry name" value="Peptidase_M23"/>
    <property type="match status" value="1"/>
</dbReference>
<accession>A0ABW2EGY8</accession>
<name>A0ABW2EGY8_9BACI</name>
<reference evidence="4" key="1">
    <citation type="journal article" date="2019" name="Int. J. Syst. Evol. Microbiol.">
        <title>The Global Catalogue of Microorganisms (GCM) 10K type strain sequencing project: providing services to taxonomists for standard genome sequencing and annotation.</title>
        <authorList>
            <consortium name="The Broad Institute Genomics Platform"/>
            <consortium name="The Broad Institute Genome Sequencing Center for Infectious Disease"/>
            <person name="Wu L."/>
            <person name="Ma J."/>
        </authorList>
    </citation>
    <scope>NUCLEOTIDE SEQUENCE [LARGE SCALE GENOMIC DNA]</scope>
    <source>
        <strain evidence="4">CGMCC 4.1621</strain>
    </source>
</reference>
<dbReference type="InterPro" id="IPR011055">
    <property type="entry name" value="Dup_hybrid_motif"/>
</dbReference>
<keyword evidence="1" id="KW-1133">Transmembrane helix</keyword>
<organism evidence="3 4">
    <name type="scientific">Halobacillus seohaensis</name>
    <dbReference type="NCBI Taxonomy" id="447421"/>
    <lineage>
        <taxon>Bacteria</taxon>
        <taxon>Bacillati</taxon>
        <taxon>Bacillota</taxon>
        <taxon>Bacilli</taxon>
        <taxon>Bacillales</taxon>
        <taxon>Bacillaceae</taxon>
        <taxon>Halobacillus</taxon>
    </lineage>
</organism>
<feature type="domain" description="M23ase beta-sheet core" evidence="2">
    <location>
        <begin position="151"/>
        <end position="242"/>
    </location>
</feature>
<comment type="caution">
    <text evidence="3">The sequence shown here is derived from an EMBL/GenBank/DDBJ whole genome shotgun (WGS) entry which is preliminary data.</text>
</comment>
<evidence type="ECO:0000259" key="2">
    <source>
        <dbReference type="Pfam" id="PF01551"/>
    </source>
</evidence>
<dbReference type="PANTHER" id="PTHR21666:SF274">
    <property type="entry name" value="STAGE IV SPORULATION PROTEIN FA"/>
    <property type="match status" value="1"/>
</dbReference>
<proteinExistence type="predicted"/>
<feature type="transmembrane region" description="Helical" evidence="1">
    <location>
        <begin position="60"/>
        <end position="79"/>
    </location>
</feature>
<dbReference type="SUPFAM" id="SSF51261">
    <property type="entry name" value="Duplicated hybrid motif"/>
    <property type="match status" value="1"/>
</dbReference>
<dbReference type="PANTHER" id="PTHR21666">
    <property type="entry name" value="PEPTIDASE-RELATED"/>
    <property type="match status" value="1"/>
</dbReference>
<dbReference type="Gene3D" id="2.70.70.10">
    <property type="entry name" value="Glucose Permease (Domain IIA)"/>
    <property type="match status" value="1"/>
</dbReference>
<dbReference type="CDD" id="cd12797">
    <property type="entry name" value="M23_peptidase"/>
    <property type="match status" value="1"/>
</dbReference>
<dbReference type="InterPro" id="IPR016047">
    <property type="entry name" value="M23ase_b-sheet_dom"/>
</dbReference>
<gene>
    <name evidence="3" type="ORF">ACFQIC_02650</name>
</gene>